<sequence length="221" mass="23377">MQPILLVRAARPGAIFLGGRFAGEVEESREMALPVAAQGAQILQFFPYDDSLPMARKLVFSRGRPVASAWSALKGVRAVSWPCGAVEIELEPSSAQKSAAAQARRVGEMDVLEEETETGQRLTLSRAGNVLLCVEGREATLRADGSVYVLSELGDEVGHARAAVYTPTAEGYALASSDMLWAQGAPVWPQSPEACALAALQAQLLALSGEAEGYLAAGYAR</sequence>
<name>A0A9D1TCI8_9FIRM</name>
<dbReference type="AlphaFoldDB" id="A0A9D1TCI8"/>
<accession>A0A9D1TCI8</accession>
<organism evidence="1 2">
    <name type="scientific">Candidatus Ornithocaccomicrobium faecavium</name>
    <dbReference type="NCBI Taxonomy" id="2840890"/>
    <lineage>
        <taxon>Bacteria</taxon>
        <taxon>Bacillati</taxon>
        <taxon>Bacillota</taxon>
        <taxon>Clostridia</taxon>
        <taxon>Candidatus Ornithocaccomicrobium</taxon>
    </lineage>
</organism>
<proteinExistence type="predicted"/>
<dbReference type="Proteomes" id="UP000886884">
    <property type="component" value="Unassembled WGS sequence"/>
</dbReference>
<comment type="caution">
    <text evidence="1">The sequence shown here is derived from an EMBL/GenBank/DDBJ whole genome shotgun (WGS) entry which is preliminary data.</text>
</comment>
<gene>
    <name evidence="1" type="ORF">IAA64_06395</name>
</gene>
<protein>
    <submittedName>
        <fullName evidence="1">Uncharacterized protein</fullName>
    </submittedName>
</protein>
<reference evidence="1" key="1">
    <citation type="submission" date="2020-10" db="EMBL/GenBank/DDBJ databases">
        <authorList>
            <person name="Gilroy R."/>
        </authorList>
    </citation>
    <scope>NUCLEOTIDE SEQUENCE</scope>
    <source>
        <strain evidence="1">CHK183-6373</strain>
    </source>
</reference>
<feature type="non-terminal residue" evidence="1">
    <location>
        <position position="221"/>
    </location>
</feature>
<dbReference type="EMBL" id="DVOT01000118">
    <property type="protein sequence ID" value="HIV27580.1"/>
    <property type="molecule type" value="Genomic_DNA"/>
</dbReference>
<reference evidence="1" key="2">
    <citation type="journal article" date="2021" name="PeerJ">
        <title>Extensive microbial diversity within the chicken gut microbiome revealed by metagenomics and culture.</title>
        <authorList>
            <person name="Gilroy R."/>
            <person name="Ravi A."/>
            <person name="Getino M."/>
            <person name="Pursley I."/>
            <person name="Horton D.L."/>
            <person name="Alikhan N.F."/>
            <person name="Baker D."/>
            <person name="Gharbi K."/>
            <person name="Hall N."/>
            <person name="Watson M."/>
            <person name="Adriaenssens E.M."/>
            <person name="Foster-Nyarko E."/>
            <person name="Jarju S."/>
            <person name="Secka A."/>
            <person name="Antonio M."/>
            <person name="Oren A."/>
            <person name="Chaudhuri R.R."/>
            <person name="La Ragione R."/>
            <person name="Hildebrand F."/>
            <person name="Pallen M.J."/>
        </authorList>
    </citation>
    <scope>NUCLEOTIDE SEQUENCE</scope>
    <source>
        <strain evidence="1">CHK183-6373</strain>
    </source>
</reference>
<evidence type="ECO:0000313" key="1">
    <source>
        <dbReference type="EMBL" id="HIV27580.1"/>
    </source>
</evidence>
<evidence type="ECO:0000313" key="2">
    <source>
        <dbReference type="Proteomes" id="UP000886884"/>
    </source>
</evidence>